<name>A0A150LEL6_9BACI</name>
<reference evidence="1 2" key="1">
    <citation type="submission" date="2016-01" db="EMBL/GenBank/DDBJ databases">
        <title>Genome Sequences of Twelve Sporeforming Bacillus Species Isolated from Foods.</title>
        <authorList>
            <person name="Berendsen E.M."/>
            <person name="Wells-Bennik M.H."/>
            <person name="Krawcyk A.O."/>
            <person name="De Jong A."/>
            <person name="Holsappel S."/>
            <person name="Eijlander R.T."/>
            <person name="Kuipers O.P."/>
        </authorList>
    </citation>
    <scope>NUCLEOTIDE SEQUENCE [LARGE SCALE GENOMIC DNA]</scope>
    <source>
        <strain evidence="1 2">B4102</strain>
    </source>
</reference>
<sequence length="210" mass="22912">MGFQLSLLMLAFAVSLDNFSAGFTYGLRKMKIPIKSVIIIGICSGFSLFIACLFGNILQSFLEPTFANRFGGVILILIGIWVLYQFFRQEKEENDTSEKVVLNLEIRSLGVVINILKKPTSADFDNSGTINGIEAFMLGVALSLDAFGAGIGASMLGYAPIHLSISVAVMSILFVAVGLKLGKMFSHLNWMQKISFLPGILLILIGLFKF</sequence>
<dbReference type="OrthoDB" id="1679205at2"/>
<accession>A0A150LEL6</accession>
<dbReference type="PANTHER" id="PTHR35529">
    <property type="entry name" value="MANGANESE EFFLUX PUMP MNTP-RELATED"/>
    <property type="match status" value="1"/>
</dbReference>
<protein>
    <submittedName>
        <fullName evidence="1">Uncharacterized protein</fullName>
    </submittedName>
</protein>
<comment type="caution">
    <text evidence="1">The sequence shown here is derived from an EMBL/GenBank/DDBJ whole genome shotgun (WGS) entry which is preliminary data.</text>
</comment>
<gene>
    <name evidence="1" type="ORF">B4102_1588</name>
</gene>
<organism evidence="1 2">
    <name type="scientific">Heyndrickxia sporothermodurans</name>
    <dbReference type="NCBI Taxonomy" id="46224"/>
    <lineage>
        <taxon>Bacteria</taxon>
        <taxon>Bacillati</taxon>
        <taxon>Bacillota</taxon>
        <taxon>Bacilli</taxon>
        <taxon>Bacillales</taxon>
        <taxon>Bacillaceae</taxon>
        <taxon>Heyndrickxia</taxon>
    </lineage>
</organism>
<dbReference type="AlphaFoldDB" id="A0A150LEL6"/>
<dbReference type="EMBL" id="LQYN01000011">
    <property type="protein sequence ID" value="KYD10803.1"/>
    <property type="molecule type" value="Genomic_DNA"/>
</dbReference>
<evidence type="ECO:0000313" key="1">
    <source>
        <dbReference type="EMBL" id="KYD10803.1"/>
    </source>
</evidence>
<dbReference type="STRING" id="46224.B4102_1588"/>
<dbReference type="RefSeq" id="WP_066227465.1">
    <property type="nucleotide sequence ID" value="NZ_JARMRW010000012.1"/>
</dbReference>
<keyword evidence="2" id="KW-1185">Reference proteome</keyword>
<dbReference type="Pfam" id="PF02659">
    <property type="entry name" value="Mntp"/>
    <property type="match status" value="2"/>
</dbReference>
<dbReference type="PANTHER" id="PTHR35529:SF2">
    <property type="entry name" value="SPORULATION PROTEIN YTAF-RELATED"/>
    <property type="match status" value="1"/>
</dbReference>
<evidence type="ECO:0000313" key="2">
    <source>
        <dbReference type="Proteomes" id="UP000075666"/>
    </source>
</evidence>
<dbReference type="InterPro" id="IPR003810">
    <property type="entry name" value="Mntp/YtaF"/>
</dbReference>
<dbReference type="NCBIfam" id="TIGR02840">
    <property type="entry name" value="spore_YtaF"/>
    <property type="match status" value="1"/>
</dbReference>
<dbReference type="PATRIC" id="fig|46224.3.peg.646"/>
<proteinExistence type="predicted"/>
<dbReference type="GeneID" id="62497219"/>
<dbReference type="Proteomes" id="UP000075666">
    <property type="component" value="Unassembled WGS sequence"/>
</dbReference>
<dbReference type="InterPro" id="IPR014205">
    <property type="entry name" value="Spore_YtaF"/>
</dbReference>